<accession>A0A1F4V840</accession>
<proteinExistence type="predicted"/>
<dbReference type="PROSITE" id="PS00409">
    <property type="entry name" value="PROKAR_NTER_METHYL"/>
    <property type="match status" value="1"/>
</dbReference>
<evidence type="ECO:0000256" key="1">
    <source>
        <dbReference type="SAM" id="Phobius"/>
    </source>
</evidence>
<dbReference type="Proteomes" id="UP000178127">
    <property type="component" value="Unassembled WGS sequence"/>
</dbReference>
<protein>
    <recommendedName>
        <fullName evidence="4">Type II secretion system protein GspG C-terminal domain-containing protein</fullName>
    </recommendedName>
</protein>
<dbReference type="Pfam" id="PF07963">
    <property type="entry name" value="N_methyl"/>
    <property type="match status" value="1"/>
</dbReference>
<feature type="transmembrane region" description="Helical" evidence="1">
    <location>
        <begin position="16"/>
        <end position="38"/>
    </location>
</feature>
<name>A0A1F4V840_UNCKA</name>
<evidence type="ECO:0008006" key="4">
    <source>
        <dbReference type="Google" id="ProtNLM"/>
    </source>
</evidence>
<keyword evidence="1" id="KW-0812">Transmembrane</keyword>
<gene>
    <name evidence="2" type="ORF">A3D91_01985</name>
</gene>
<dbReference type="InterPro" id="IPR045584">
    <property type="entry name" value="Pilin-like"/>
</dbReference>
<dbReference type="NCBIfam" id="TIGR02532">
    <property type="entry name" value="IV_pilin_GFxxxE"/>
    <property type="match status" value="1"/>
</dbReference>
<comment type="caution">
    <text evidence="2">The sequence shown here is derived from an EMBL/GenBank/DDBJ whole genome shotgun (WGS) entry which is preliminary data.</text>
</comment>
<dbReference type="Gene3D" id="3.30.700.10">
    <property type="entry name" value="Glycoprotein, Type 4 Pilin"/>
    <property type="match status" value="1"/>
</dbReference>
<dbReference type="SUPFAM" id="SSF54523">
    <property type="entry name" value="Pili subunits"/>
    <property type="match status" value="1"/>
</dbReference>
<dbReference type="EMBL" id="MEVD01000021">
    <property type="protein sequence ID" value="OGC52783.1"/>
    <property type="molecule type" value="Genomic_DNA"/>
</dbReference>
<dbReference type="AlphaFoldDB" id="A0A1F4V840"/>
<dbReference type="STRING" id="1802620.A3D91_01985"/>
<keyword evidence="1" id="KW-0472">Membrane</keyword>
<evidence type="ECO:0000313" key="3">
    <source>
        <dbReference type="Proteomes" id="UP000178127"/>
    </source>
</evidence>
<evidence type="ECO:0000313" key="2">
    <source>
        <dbReference type="EMBL" id="OGC52783.1"/>
    </source>
</evidence>
<keyword evidence="1" id="KW-1133">Transmembrane helix</keyword>
<organism evidence="2 3">
    <name type="scientific">candidate division WWE3 bacterium RIFCSPHIGHO2_02_FULL_38_14</name>
    <dbReference type="NCBI Taxonomy" id="1802620"/>
    <lineage>
        <taxon>Bacteria</taxon>
        <taxon>Katanobacteria</taxon>
    </lineage>
</organism>
<sequence length="194" mass="21218">MEFSIGNNLIAFKKGFTLVELLIVISILGILAAFTMSIMNTRQQKARAEDSVRQATVSKLGQIIDAFYVAEGFYPGSVYPSGNPLGTGVSPGPNRTTLLNYVGVWPVQNTEFYGTYLYYPITEGTVTVSCVSINMATNSSKYLKYINPHHPGYVGGDPICTGKVVKNCMFPCDPAFWGNDLTECVQIDETDCIL</sequence>
<reference evidence="2 3" key="1">
    <citation type="journal article" date="2016" name="Nat. Commun.">
        <title>Thousands of microbial genomes shed light on interconnected biogeochemical processes in an aquifer system.</title>
        <authorList>
            <person name="Anantharaman K."/>
            <person name="Brown C.T."/>
            <person name="Hug L.A."/>
            <person name="Sharon I."/>
            <person name="Castelle C.J."/>
            <person name="Probst A.J."/>
            <person name="Thomas B.C."/>
            <person name="Singh A."/>
            <person name="Wilkins M.J."/>
            <person name="Karaoz U."/>
            <person name="Brodie E.L."/>
            <person name="Williams K.H."/>
            <person name="Hubbard S.S."/>
            <person name="Banfield J.F."/>
        </authorList>
    </citation>
    <scope>NUCLEOTIDE SEQUENCE [LARGE SCALE GENOMIC DNA]</scope>
</reference>
<dbReference type="InterPro" id="IPR012902">
    <property type="entry name" value="N_methyl_site"/>
</dbReference>